<dbReference type="Proteomes" id="UP001244242">
    <property type="component" value="Unassembled WGS sequence"/>
</dbReference>
<evidence type="ECO:0000256" key="1">
    <source>
        <dbReference type="ARBA" id="ARBA00009986"/>
    </source>
</evidence>
<reference evidence="5 6" key="1">
    <citation type="submission" date="2023-04" db="EMBL/GenBank/DDBJ databases">
        <title>Halomonas strains isolated from rhizosphere soil.</title>
        <authorList>
            <person name="Xu L."/>
            <person name="Sun J.-Q."/>
        </authorList>
    </citation>
    <scope>NUCLEOTIDE SEQUENCE [LARGE SCALE GENOMIC DNA]</scope>
    <source>
        <strain evidence="5 6">LN1S58</strain>
    </source>
</reference>
<dbReference type="InterPro" id="IPR015590">
    <property type="entry name" value="Aldehyde_DH_dom"/>
</dbReference>
<evidence type="ECO:0000313" key="5">
    <source>
        <dbReference type="EMBL" id="MDI5935305.1"/>
    </source>
</evidence>
<evidence type="ECO:0000256" key="2">
    <source>
        <dbReference type="ARBA" id="ARBA00023002"/>
    </source>
</evidence>
<name>A0ABT6VNS2_9GAMM</name>
<keyword evidence="2" id="KW-0560">Oxidoreductase</keyword>
<dbReference type="Gene3D" id="3.40.309.10">
    <property type="entry name" value="Aldehyde Dehydrogenase, Chain A, domain 2"/>
    <property type="match status" value="1"/>
</dbReference>
<gene>
    <name evidence="5" type="ORF">QLQ84_16030</name>
</gene>
<evidence type="ECO:0000256" key="3">
    <source>
        <dbReference type="SAM" id="MobiDB-lite"/>
    </source>
</evidence>
<comment type="caution">
    <text evidence="5">The sequence shown here is derived from an EMBL/GenBank/DDBJ whole genome shotgun (WGS) entry which is preliminary data.</text>
</comment>
<proteinExistence type="inferred from homology"/>
<dbReference type="InterPro" id="IPR016161">
    <property type="entry name" value="Ald_DH/histidinol_DH"/>
</dbReference>
<dbReference type="PANTHER" id="PTHR42991:SF1">
    <property type="entry name" value="ALDEHYDE DEHYDROGENASE"/>
    <property type="match status" value="1"/>
</dbReference>
<dbReference type="Gene3D" id="3.40.605.10">
    <property type="entry name" value="Aldehyde Dehydrogenase, Chain A, domain 1"/>
    <property type="match status" value="1"/>
</dbReference>
<sequence length="207" mass="22261">MASAFRKAGQVCTSIQKLFIQRGVYPEVVAQLKDRLVPLKVGDPTDPDTFIGPLIDLDAAKRVDEWIQEAVDGGASIVTGGERQGSLLTPTVLADVPTDCRLFREEVFGPVVCVMPFDSLEEAIDGANDSPYGLTAGIFTRNIDEGLSAARRLRVGSLHINETSSARVDQMPSGGVKASGTGREGPRYAIEEMTEERLITISPSRLA</sequence>
<dbReference type="EMBL" id="JASCQO010000042">
    <property type="protein sequence ID" value="MDI5935305.1"/>
    <property type="molecule type" value="Genomic_DNA"/>
</dbReference>
<feature type="domain" description="Aldehyde dehydrogenase" evidence="4">
    <location>
        <begin position="2"/>
        <end position="197"/>
    </location>
</feature>
<dbReference type="InterPro" id="IPR016162">
    <property type="entry name" value="Ald_DH_N"/>
</dbReference>
<dbReference type="SUPFAM" id="SSF53720">
    <property type="entry name" value="ALDH-like"/>
    <property type="match status" value="1"/>
</dbReference>
<evidence type="ECO:0000259" key="4">
    <source>
        <dbReference type="Pfam" id="PF00171"/>
    </source>
</evidence>
<dbReference type="InterPro" id="IPR016163">
    <property type="entry name" value="Ald_DH_C"/>
</dbReference>
<dbReference type="InterPro" id="IPR051020">
    <property type="entry name" value="ALDH-related_metabolic_enz"/>
</dbReference>
<dbReference type="PANTHER" id="PTHR42991">
    <property type="entry name" value="ALDEHYDE DEHYDROGENASE"/>
    <property type="match status" value="1"/>
</dbReference>
<protein>
    <submittedName>
        <fullName evidence="5">Aldehyde dehydrogenase family protein</fullName>
    </submittedName>
</protein>
<keyword evidence="6" id="KW-1185">Reference proteome</keyword>
<accession>A0ABT6VNS2</accession>
<organism evidence="5 6">
    <name type="scientific">Halomonas kalidii</name>
    <dbReference type="NCBI Taxonomy" id="3043293"/>
    <lineage>
        <taxon>Bacteria</taxon>
        <taxon>Pseudomonadati</taxon>
        <taxon>Pseudomonadota</taxon>
        <taxon>Gammaproteobacteria</taxon>
        <taxon>Oceanospirillales</taxon>
        <taxon>Halomonadaceae</taxon>
        <taxon>Halomonas</taxon>
    </lineage>
</organism>
<evidence type="ECO:0000313" key="6">
    <source>
        <dbReference type="Proteomes" id="UP001244242"/>
    </source>
</evidence>
<comment type="similarity">
    <text evidence="1">Belongs to the aldehyde dehydrogenase family.</text>
</comment>
<dbReference type="Pfam" id="PF00171">
    <property type="entry name" value="Aldedh"/>
    <property type="match status" value="1"/>
</dbReference>
<feature type="region of interest" description="Disordered" evidence="3">
    <location>
        <begin position="165"/>
        <end position="184"/>
    </location>
</feature>